<dbReference type="STRING" id="573321.SAMN04488505_11298"/>
<dbReference type="AlphaFoldDB" id="A0A1H8IVU1"/>
<protein>
    <submittedName>
        <fullName evidence="3">Aspartate racemase</fullName>
    </submittedName>
</protein>
<dbReference type="EMBL" id="FOBB01000012">
    <property type="protein sequence ID" value="SEN72592.1"/>
    <property type="molecule type" value="Genomic_DNA"/>
</dbReference>
<keyword evidence="4" id="KW-1185">Reference proteome</keyword>
<dbReference type="Proteomes" id="UP000198984">
    <property type="component" value="Unassembled WGS sequence"/>
</dbReference>
<name>A0A1H8IVU1_9BACT</name>
<dbReference type="Gene3D" id="3.40.50.1860">
    <property type="match status" value="2"/>
</dbReference>
<dbReference type="RefSeq" id="WP_089920702.1">
    <property type="nucleotide sequence ID" value="NZ_FOBB01000012.1"/>
</dbReference>
<dbReference type="InterPro" id="IPR001920">
    <property type="entry name" value="Asp/Glu_race"/>
</dbReference>
<dbReference type="Pfam" id="PF01177">
    <property type="entry name" value="Asp_Glu_race"/>
    <property type="match status" value="1"/>
</dbReference>
<dbReference type="GO" id="GO:0047661">
    <property type="term" value="F:amino-acid racemase activity"/>
    <property type="evidence" value="ECO:0007669"/>
    <property type="project" value="InterPro"/>
</dbReference>
<dbReference type="SUPFAM" id="SSF53681">
    <property type="entry name" value="Aspartate/glutamate racemase"/>
    <property type="match status" value="2"/>
</dbReference>
<dbReference type="PANTHER" id="PTHR21198:SF7">
    <property type="entry name" value="ASPARTATE-GLUTAMATE RACEMASE FAMILY"/>
    <property type="match status" value="1"/>
</dbReference>
<gene>
    <name evidence="3" type="ORF">SAMN04488505_11298</name>
</gene>
<dbReference type="OrthoDB" id="9803739at2"/>
<comment type="similarity">
    <text evidence="1">Belongs to the aspartate/glutamate racemases family.</text>
</comment>
<dbReference type="InterPro" id="IPR004380">
    <property type="entry name" value="Asp_race"/>
</dbReference>
<evidence type="ECO:0000313" key="4">
    <source>
        <dbReference type="Proteomes" id="UP000198984"/>
    </source>
</evidence>
<evidence type="ECO:0000313" key="3">
    <source>
        <dbReference type="EMBL" id="SEN72592.1"/>
    </source>
</evidence>
<reference evidence="3 4" key="1">
    <citation type="submission" date="2016-10" db="EMBL/GenBank/DDBJ databases">
        <authorList>
            <person name="de Groot N.N."/>
        </authorList>
    </citation>
    <scope>NUCLEOTIDE SEQUENCE [LARGE SCALE GENOMIC DNA]</scope>
    <source>
        <strain evidence="3 4">DSM 21039</strain>
    </source>
</reference>
<proteinExistence type="inferred from homology"/>
<dbReference type="PANTHER" id="PTHR21198">
    <property type="entry name" value="GLUTAMATE RACEMASE"/>
    <property type="match status" value="1"/>
</dbReference>
<evidence type="ECO:0000256" key="1">
    <source>
        <dbReference type="ARBA" id="ARBA00007847"/>
    </source>
</evidence>
<dbReference type="InterPro" id="IPR015942">
    <property type="entry name" value="Asp/Glu/hydantoin_racemase"/>
</dbReference>
<organism evidence="3 4">
    <name type="scientific">Chitinophaga rupis</name>
    <dbReference type="NCBI Taxonomy" id="573321"/>
    <lineage>
        <taxon>Bacteria</taxon>
        <taxon>Pseudomonadati</taxon>
        <taxon>Bacteroidota</taxon>
        <taxon>Chitinophagia</taxon>
        <taxon>Chitinophagales</taxon>
        <taxon>Chitinophagaceae</taxon>
        <taxon>Chitinophaga</taxon>
    </lineage>
</organism>
<sequence length="248" mass="27719">MRKSKKLGIIGGMGSRACSLFFNKVIDYCPAVKDQDFIEVIIHNNTAIPDRTRAILHNEPSPLKEIVRSIQLLDQSNVDVMVLTCNTSYYYYDEFSKYAVAKILHPVELVRQHVQENNFSKVGLLATSGTISSGIYHREFHKHGLPVLTLNAEEQEALFMQSVYMENGLKSSNISKRAIRLMQRAMDRLLEMGADAIIAGCTEVPLALNQDNVPVPFIDPMDILAKAVITECYEKLTPVLPVPALIAV</sequence>
<dbReference type="NCBIfam" id="TIGR00035">
    <property type="entry name" value="asp_race"/>
    <property type="match status" value="1"/>
</dbReference>
<accession>A0A1H8IVU1</accession>
<evidence type="ECO:0000256" key="2">
    <source>
        <dbReference type="ARBA" id="ARBA00023235"/>
    </source>
</evidence>
<keyword evidence="2" id="KW-0413">Isomerase</keyword>